<keyword evidence="5" id="KW-1185">Reference proteome</keyword>
<dbReference type="OrthoDB" id="5407957at2759"/>
<reference evidence="3 6" key="2">
    <citation type="submission" date="2019-08" db="EMBL/GenBank/DDBJ databases">
        <title>The genome sequence of a newly discovered highly antifungal drug resistant Aspergillus species, Aspergillus tanneri NIH 1004.</title>
        <authorList>
            <person name="Mounaud S."/>
            <person name="Singh I."/>
            <person name="Joardar V."/>
            <person name="Pakala S."/>
            <person name="Pakala S."/>
            <person name="Venepally P."/>
            <person name="Chung J.K."/>
            <person name="Losada L."/>
            <person name="Nierman W.C."/>
        </authorList>
    </citation>
    <scope>NUCLEOTIDE SEQUENCE [LARGE SCALE GENOMIC DNA]</scope>
    <source>
        <strain evidence="3 6">NIH1004</strain>
    </source>
</reference>
<dbReference type="RefSeq" id="XP_033431707.1">
    <property type="nucleotide sequence ID" value="XM_033565950.1"/>
</dbReference>
<evidence type="ECO:0000313" key="3">
    <source>
        <dbReference type="EMBL" id="KAA8652346.1"/>
    </source>
</evidence>
<dbReference type="Gene3D" id="3.15.10.10">
    <property type="entry name" value="Bactericidal permeability-increasing protein, domain 1"/>
    <property type="match status" value="1"/>
</dbReference>
<feature type="domain" description="HAM1-like N-terminal" evidence="2">
    <location>
        <begin position="207"/>
        <end position="567"/>
    </location>
</feature>
<dbReference type="Proteomes" id="UP000308092">
    <property type="component" value="Unassembled WGS sequence"/>
</dbReference>
<gene>
    <name evidence="3" type="ORF">ATNIH1004_001250</name>
    <name evidence="4" type="ORF">EYZ11_008677</name>
</gene>
<dbReference type="VEuPathDB" id="FungiDB:EYZ11_008677"/>
<dbReference type="SUPFAM" id="SSF55394">
    <property type="entry name" value="Bactericidal permeability-increasing protein, BPI"/>
    <property type="match status" value="1"/>
</dbReference>
<dbReference type="Pfam" id="PF19343">
    <property type="entry name" value="HAM1_N"/>
    <property type="match status" value="1"/>
</dbReference>
<dbReference type="EMBL" id="SOSA01000378">
    <property type="protein sequence ID" value="THC91855.1"/>
    <property type="molecule type" value="Genomic_DNA"/>
</dbReference>
<dbReference type="PANTHER" id="PTHR31138">
    <property type="entry name" value="CHROMOSOME 19, WHOLE GENOME SHOTGUN SEQUENCE"/>
    <property type="match status" value="1"/>
</dbReference>
<comment type="caution">
    <text evidence="4">The sequence shown here is derived from an EMBL/GenBank/DDBJ whole genome shotgun (WGS) entry which is preliminary data.</text>
</comment>
<dbReference type="STRING" id="1220188.A0A4S3JA94"/>
<reference evidence="4 5" key="1">
    <citation type="submission" date="2019-03" db="EMBL/GenBank/DDBJ databases">
        <title>The genome sequence of a newly discovered highly antifungal drug resistant Aspergillus species, Aspergillus tanneri NIH 1004.</title>
        <authorList>
            <person name="Mounaud S."/>
            <person name="Singh I."/>
            <person name="Joardar V."/>
            <person name="Pakala S."/>
            <person name="Pakala S."/>
            <person name="Venepally P."/>
            <person name="Hoover J."/>
            <person name="Nierman W."/>
            <person name="Chung J."/>
            <person name="Losada L."/>
        </authorList>
    </citation>
    <scope>NUCLEOTIDE SEQUENCE [LARGE SCALE GENOMIC DNA]</scope>
    <source>
        <strain evidence="4 5">NIH1004</strain>
    </source>
</reference>
<dbReference type="InterPro" id="IPR017943">
    <property type="entry name" value="Bactericidal_perm-incr_a/b_dom"/>
</dbReference>
<dbReference type="PANTHER" id="PTHR31138:SF4">
    <property type="entry name" value="DUF5923 DOMAIN-CONTAINING PROTEIN"/>
    <property type="match status" value="1"/>
</dbReference>
<organism evidence="4 5">
    <name type="scientific">Aspergillus tanneri</name>
    <dbReference type="NCBI Taxonomy" id="1220188"/>
    <lineage>
        <taxon>Eukaryota</taxon>
        <taxon>Fungi</taxon>
        <taxon>Dikarya</taxon>
        <taxon>Ascomycota</taxon>
        <taxon>Pezizomycotina</taxon>
        <taxon>Eurotiomycetes</taxon>
        <taxon>Eurotiomycetidae</taxon>
        <taxon>Eurotiales</taxon>
        <taxon>Aspergillaceae</taxon>
        <taxon>Aspergillus</taxon>
        <taxon>Aspergillus subgen. Circumdati</taxon>
    </lineage>
</organism>
<proteinExistence type="predicted"/>
<dbReference type="GeneID" id="54323952"/>
<evidence type="ECO:0000313" key="5">
    <source>
        <dbReference type="Proteomes" id="UP000308092"/>
    </source>
</evidence>
<name>A0A4S3JA94_9EURO</name>
<sequence>MPHGETEPLLPRYEEETPLRRRLHQKLHSYQMLHALSEGYMPSTDQLIANLSSLLASDIFNPRTQEIGTVGRQLIRDCRLCLQVFIDFLRDKNSDDQLQDFLWHLSRSRASLRPSHISQHASQVKARADSKAAYDSLRTVGQLLLTNADFRLFVDDLTTIGRRIFSDTTVTLSATSQEAGEQLKPSAEDVHEVNGASADEDRAPSNEELRQEITDVAESAGNEMAHTGREAVESVKEHLGGQQGETLFYRLKQSILKLRERPDYSNSVATLAQLVRRYATIYANATPDIAAAAEDIDNNADLKEAMQKLWALLQSFGDPMEWSILEQNFRQLLRHANNDPEFERLMSEIGSSIQEMLTSPDFFDSAPEKIKELETKSKQVDVGSNLRQDVDAFLVQAKRAIWTVPEDSAVSKLIDATEKTYRNAWVGYYDQKERLPLDLLEVLFPLFLRCIHYIPIPRLEISAPELDLLLENLILEPGHAAQFSSFLPCRIHITTRNDIDIIKRHSKRTETDLKTTFTATIMGLNISASEFGYWLRTHSGPFCLFKDEGIASFFLDRRGIDIILDVEVGRDRLEQIFTLRGVRVVIHKLDYQVHSSKWRFLLWLMKPLLKHLLRRVVEKKIAEQIVQVAFALNRELVFARERLHAVRIANPHDLVSFVHAILARLSPTSSLSTRIGIDVPGKSVFKGVYAPESLVKVWHEEAIRAQEAIEEGDESHRLIHTWRNDIFDVPTSRSHLGR</sequence>
<feature type="region of interest" description="Disordered" evidence="1">
    <location>
        <begin position="178"/>
        <end position="207"/>
    </location>
</feature>
<evidence type="ECO:0000313" key="6">
    <source>
        <dbReference type="Proteomes" id="UP000324241"/>
    </source>
</evidence>
<evidence type="ECO:0000313" key="4">
    <source>
        <dbReference type="EMBL" id="THC91855.1"/>
    </source>
</evidence>
<evidence type="ECO:0000256" key="1">
    <source>
        <dbReference type="SAM" id="MobiDB-lite"/>
    </source>
</evidence>
<dbReference type="InterPro" id="IPR045967">
    <property type="entry name" value="HAM1-like_N"/>
</dbReference>
<dbReference type="EMBL" id="QUQM01000002">
    <property type="protein sequence ID" value="KAA8652346.1"/>
    <property type="molecule type" value="Genomic_DNA"/>
</dbReference>
<evidence type="ECO:0000259" key="2">
    <source>
        <dbReference type="Pfam" id="PF19343"/>
    </source>
</evidence>
<dbReference type="AlphaFoldDB" id="A0A4S3JA94"/>
<dbReference type="GO" id="GO:0008289">
    <property type="term" value="F:lipid binding"/>
    <property type="evidence" value="ECO:0007669"/>
    <property type="project" value="InterPro"/>
</dbReference>
<protein>
    <recommendedName>
        <fullName evidence="2">HAM1-like N-terminal domain-containing protein</fullName>
    </recommendedName>
</protein>
<dbReference type="Proteomes" id="UP000324241">
    <property type="component" value="Unassembled WGS sequence"/>
</dbReference>
<accession>A0A4S3JA94</accession>